<dbReference type="EMBL" id="CP069026">
    <property type="protein sequence ID" value="QRC94313.1"/>
    <property type="molecule type" value="Genomic_DNA"/>
</dbReference>
<name>A0A7U2EWA6_PHANO</name>
<dbReference type="AlphaFoldDB" id="A0A7U2EWA6"/>
<dbReference type="VEuPathDB" id="FungiDB:JI435_405600"/>
<evidence type="ECO:0000313" key="3">
    <source>
        <dbReference type="Proteomes" id="UP000663193"/>
    </source>
</evidence>
<organism evidence="2 3">
    <name type="scientific">Phaeosphaeria nodorum (strain SN15 / ATCC MYA-4574 / FGSC 10173)</name>
    <name type="common">Glume blotch fungus</name>
    <name type="synonym">Parastagonospora nodorum</name>
    <dbReference type="NCBI Taxonomy" id="321614"/>
    <lineage>
        <taxon>Eukaryota</taxon>
        <taxon>Fungi</taxon>
        <taxon>Dikarya</taxon>
        <taxon>Ascomycota</taxon>
        <taxon>Pezizomycotina</taxon>
        <taxon>Dothideomycetes</taxon>
        <taxon>Pleosporomycetidae</taxon>
        <taxon>Pleosporales</taxon>
        <taxon>Pleosporineae</taxon>
        <taxon>Phaeosphaeriaceae</taxon>
        <taxon>Parastagonospora</taxon>
    </lineage>
</organism>
<gene>
    <name evidence="2" type="ORF">JI435_405600</name>
</gene>
<feature type="region of interest" description="Disordered" evidence="1">
    <location>
        <begin position="1"/>
        <end position="40"/>
    </location>
</feature>
<accession>A0A7U2EWA6</accession>
<evidence type="ECO:0000256" key="1">
    <source>
        <dbReference type="SAM" id="MobiDB-lite"/>
    </source>
</evidence>
<evidence type="ECO:0000313" key="2">
    <source>
        <dbReference type="EMBL" id="QRC94313.1"/>
    </source>
</evidence>
<proteinExistence type="predicted"/>
<reference evidence="3" key="1">
    <citation type="journal article" date="2021" name="BMC Genomics">
        <title>Chromosome-level genome assembly and manually-curated proteome of model necrotroph Parastagonospora nodorum Sn15 reveals a genome-wide trove of candidate effector homologs, and redundancy of virulence-related functions within an accessory chromosome.</title>
        <authorList>
            <person name="Bertazzoni S."/>
            <person name="Jones D.A.B."/>
            <person name="Phan H.T."/>
            <person name="Tan K.-C."/>
            <person name="Hane J.K."/>
        </authorList>
    </citation>
    <scope>NUCLEOTIDE SEQUENCE [LARGE SCALE GENOMIC DNA]</scope>
    <source>
        <strain evidence="3">SN15 / ATCC MYA-4574 / FGSC 10173)</strain>
    </source>
</reference>
<keyword evidence="3" id="KW-1185">Reference proteome</keyword>
<feature type="compositionally biased region" description="Polar residues" evidence="1">
    <location>
        <begin position="15"/>
        <end position="29"/>
    </location>
</feature>
<sequence>MSYAIVNDKFAPDNAASSNDMADRSTSTVPGIRTKSGALTNNTNDTKPFFLF</sequence>
<protein>
    <submittedName>
        <fullName evidence="2">Uncharacterized protein</fullName>
    </submittedName>
</protein>
<dbReference type="Proteomes" id="UP000663193">
    <property type="component" value="Chromosome 4"/>
</dbReference>